<comment type="caution">
    <text evidence="1">The sequence shown here is derived from an EMBL/GenBank/DDBJ whole genome shotgun (WGS) entry which is preliminary data.</text>
</comment>
<proteinExistence type="predicted"/>
<evidence type="ECO:0000313" key="2">
    <source>
        <dbReference type="Proteomes" id="UP000821865"/>
    </source>
</evidence>
<dbReference type="EMBL" id="CM023477">
    <property type="protein sequence ID" value="KAH7937415.1"/>
    <property type="molecule type" value="Genomic_DNA"/>
</dbReference>
<protein>
    <submittedName>
        <fullName evidence="1">Uncharacterized protein</fullName>
    </submittedName>
</protein>
<gene>
    <name evidence="1" type="ORF">HPB49_011934</name>
</gene>
<name>A0ACB8C989_DERSI</name>
<organism evidence="1 2">
    <name type="scientific">Dermacentor silvarum</name>
    <name type="common">Tick</name>
    <dbReference type="NCBI Taxonomy" id="543639"/>
    <lineage>
        <taxon>Eukaryota</taxon>
        <taxon>Metazoa</taxon>
        <taxon>Ecdysozoa</taxon>
        <taxon>Arthropoda</taxon>
        <taxon>Chelicerata</taxon>
        <taxon>Arachnida</taxon>
        <taxon>Acari</taxon>
        <taxon>Parasitiformes</taxon>
        <taxon>Ixodida</taxon>
        <taxon>Ixodoidea</taxon>
        <taxon>Ixodidae</taxon>
        <taxon>Rhipicephalinae</taxon>
        <taxon>Dermacentor</taxon>
    </lineage>
</organism>
<sequence>MLKPAPEDYIIVIKPRERISFHEAFTETGYGTAISAHRGPGRARATSVLPSRHQNIVIVHTPDIEVADRLIGGFAVNTEKGSVPHHGYLRQDGGNMCHGVILVRNTDTPETLQHRVCFENPKIRNILRG</sequence>
<evidence type="ECO:0000313" key="1">
    <source>
        <dbReference type="EMBL" id="KAH7937415.1"/>
    </source>
</evidence>
<reference evidence="1" key="1">
    <citation type="submission" date="2020-05" db="EMBL/GenBank/DDBJ databases">
        <title>Large-scale comparative analyses of tick genomes elucidate their genetic diversity and vector capacities.</title>
        <authorList>
            <person name="Jia N."/>
            <person name="Wang J."/>
            <person name="Shi W."/>
            <person name="Du L."/>
            <person name="Sun Y."/>
            <person name="Zhan W."/>
            <person name="Jiang J."/>
            <person name="Wang Q."/>
            <person name="Zhang B."/>
            <person name="Ji P."/>
            <person name="Sakyi L.B."/>
            <person name="Cui X."/>
            <person name="Yuan T."/>
            <person name="Jiang B."/>
            <person name="Yang W."/>
            <person name="Lam T.T.-Y."/>
            <person name="Chang Q."/>
            <person name="Ding S."/>
            <person name="Wang X."/>
            <person name="Zhu J."/>
            <person name="Ruan X."/>
            <person name="Zhao L."/>
            <person name="Wei J."/>
            <person name="Que T."/>
            <person name="Du C."/>
            <person name="Cheng J."/>
            <person name="Dai P."/>
            <person name="Han X."/>
            <person name="Huang E."/>
            <person name="Gao Y."/>
            <person name="Liu J."/>
            <person name="Shao H."/>
            <person name="Ye R."/>
            <person name="Li L."/>
            <person name="Wei W."/>
            <person name="Wang X."/>
            <person name="Wang C."/>
            <person name="Yang T."/>
            <person name="Huo Q."/>
            <person name="Li W."/>
            <person name="Guo W."/>
            <person name="Chen H."/>
            <person name="Zhou L."/>
            <person name="Ni X."/>
            <person name="Tian J."/>
            <person name="Zhou Y."/>
            <person name="Sheng Y."/>
            <person name="Liu T."/>
            <person name="Pan Y."/>
            <person name="Xia L."/>
            <person name="Li J."/>
            <person name="Zhao F."/>
            <person name="Cao W."/>
        </authorList>
    </citation>
    <scope>NUCLEOTIDE SEQUENCE</scope>
    <source>
        <strain evidence="1">Dsil-2018</strain>
    </source>
</reference>
<accession>A0ACB8C989</accession>
<dbReference type="Proteomes" id="UP000821865">
    <property type="component" value="Chromosome 8"/>
</dbReference>
<keyword evidence="2" id="KW-1185">Reference proteome</keyword>